<dbReference type="Proteomes" id="UP001206595">
    <property type="component" value="Unassembled WGS sequence"/>
</dbReference>
<keyword evidence="3" id="KW-1185">Reference proteome</keyword>
<feature type="signal peptide" evidence="1">
    <location>
        <begin position="1"/>
        <end position="25"/>
    </location>
</feature>
<reference evidence="2" key="2">
    <citation type="journal article" date="2022" name="Proc. Natl. Acad. Sci. U.S.A.">
        <title>Diploid-dominant life cycles characterize the early evolution of Fungi.</title>
        <authorList>
            <person name="Amses K.R."/>
            <person name="Simmons D.R."/>
            <person name="Longcore J.E."/>
            <person name="Mondo S.J."/>
            <person name="Seto K."/>
            <person name="Jeronimo G.H."/>
            <person name="Bonds A.E."/>
            <person name="Quandt C.A."/>
            <person name="Davis W.J."/>
            <person name="Chang Y."/>
            <person name="Federici B.A."/>
            <person name="Kuo A."/>
            <person name="LaButti K."/>
            <person name="Pangilinan J."/>
            <person name="Andreopoulos W."/>
            <person name="Tritt A."/>
            <person name="Riley R."/>
            <person name="Hundley H."/>
            <person name="Johnson J."/>
            <person name="Lipzen A."/>
            <person name="Barry K."/>
            <person name="Lang B.F."/>
            <person name="Cuomo C.A."/>
            <person name="Buchler N.E."/>
            <person name="Grigoriev I.V."/>
            <person name="Spatafora J.W."/>
            <person name="Stajich J.E."/>
            <person name="James T.Y."/>
        </authorList>
    </citation>
    <scope>NUCLEOTIDE SEQUENCE</scope>
    <source>
        <strain evidence="2">AG</strain>
    </source>
</reference>
<dbReference type="AlphaFoldDB" id="A0AAD5EDE8"/>
<dbReference type="EMBL" id="MU620903">
    <property type="protein sequence ID" value="KAI8581848.1"/>
    <property type="molecule type" value="Genomic_DNA"/>
</dbReference>
<feature type="chain" id="PRO_5042197358" description="Secreted protein" evidence="1">
    <location>
        <begin position="26"/>
        <end position="113"/>
    </location>
</feature>
<evidence type="ECO:0000256" key="1">
    <source>
        <dbReference type="SAM" id="SignalP"/>
    </source>
</evidence>
<comment type="caution">
    <text evidence="2">The sequence shown here is derived from an EMBL/GenBank/DDBJ whole genome shotgun (WGS) entry which is preliminary data.</text>
</comment>
<dbReference type="RefSeq" id="XP_051446852.1">
    <property type="nucleotide sequence ID" value="XM_051587099.1"/>
</dbReference>
<accession>A0AAD5EDE8</accession>
<reference evidence="2" key="1">
    <citation type="submission" date="2021-06" db="EMBL/GenBank/DDBJ databases">
        <authorList>
            <consortium name="DOE Joint Genome Institute"/>
            <person name="Mondo S.J."/>
            <person name="Amses K.R."/>
            <person name="Simmons D.R."/>
            <person name="Longcore J.E."/>
            <person name="Seto K."/>
            <person name="Alves G.H."/>
            <person name="Bonds A.E."/>
            <person name="Quandt C.A."/>
            <person name="Davis W.J."/>
            <person name="Chang Y."/>
            <person name="Letcher P.M."/>
            <person name="Powell M.J."/>
            <person name="Kuo A."/>
            <person name="Labutti K."/>
            <person name="Pangilinan J."/>
            <person name="Andreopoulos W."/>
            <person name="Tritt A."/>
            <person name="Riley R."/>
            <person name="Hundley H."/>
            <person name="Johnson J."/>
            <person name="Lipzen A."/>
            <person name="Barry K."/>
            <person name="Berbee M.L."/>
            <person name="Buchler N.E."/>
            <person name="Grigoriev I.V."/>
            <person name="Spatafora J.W."/>
            <person name="Stajich J.E."/>
            <person name="James T.Y."/>
        </authorList>
    </citation>
    <scope>NUCLEOTIDE SEQUENCE</scope>
    <source>
        <strain evidence="2">AG</strain>
    </source>
</reference>
<protein>
    <recommendedName>
        <fullName evidence="4">Secreted protein</fullName>
    </recommendedName>
</protein>
<evidence type="ECO:0008006" key="4">
    <source>
        <dbReference type="Google" id="ProtNLM"/>
    </source>
</evidence>
<proteinExistence type="predicted"/>
<dbReference type="GeneID" id="75912446"/>
<evidence type="ECO:0000313" key="2">
    <source>
        <dbReference type="EMBL" id="KAI8581848.1"/>
    </source>
</evidence>
<sequence length="113" mass="11553">MCNCAPTGVGFAVVAAVVAGTGTSAATWPDVAAASAFISLACLRLACHMDPAKPRTKAEAAPASSVLGCIGGSEAFFVFVDIASPAGCSLGTKLSIIFLTNWYQYSQNKKQSF</sequence>
<evidence type="ECO:0000313" key="3">
    <source>
        <dbReference type="Proteomes" id="UP001206595"/>
    </source>
</evidence>
<name>A0AAD5EDE8_UMBRA</name>
<keyword evidence="1" id="KW-0732">Signal</keyword>
<gene>
    <name evidence="2" type="ORF">K450DRAFT_229506</name>
</gene>
<organism evidence="2 3">
    <name type="scientific">Umbelopsis ramanniana AG</name>
    <dbReference type="NCBI Taxonomy" id="1314678"/>
    <lineage>
        <taxon>Eukaryota</taxon>
        <taxon>Fungi</taxon>
        <taxon>Fungi incertae sedis</taxon>
        <taxon>Mucoromycota</taxon>
        <taxon>Mucoromycotina</taxon>
        <taxon>Umbelopsidomycetes</taxon>
        <taxon>Umbelopsidales</taxon>
        <taxon>Umbelopsidaceae</taxon>
        <taxon>Umbelopsis</taxon>
    </lineage>
</organism>